<dbReference type="Gene3D" id="3.30.70.1060">
    <property type="entry name" value="Dimeric alpha+beta barrel"/>
    <property type="match status" value="1"/>
</dbReference>
<dbReference type="InterPro" id="IPR005545">
    <property type="entry name" value="YCII"/>
</dbReference>
<dbReference type="SUPFAM" id="SSF54909">
    <property type="entry name" value="Dimeric alpha+beta barrel"/>
    <property type="match status" value="1"/>
</dbReference>
<dbReference type="EMBL" id="JAGMUV010000003">
    <property type="protein sequence ID" value="KAH7166593.1"/>
    <property type="molecule type" value="Genomic_DNA"/>
</dbReference>
<dbReference type="PANTHER" id="PTHR33606:SF3">
    <property type="entry name" value="PROTEIN YCII"/>
    <property type="match status" value="1"/>
</dbReference>
<feature type="domain" description="YCII-related" evidence="1">
    <location>
        <begin position="17"/>
        <end position="94"/>
    </location>
</feature>
<evidence type="ECO:0000259" key="1">
    <source>
        <dbReference type="Pfam" id="PF03795"/>
    </source>
</evidence>
<proteinExistence type="predicted"/>
<dbReference type="PANTHER" id="PTHR33606">
    <property type="entry name" value="PROTEIN YCII"/>
    <property type="match status" value="1"/>
</dbReference>
<evidence type="ECO:0000313" key="3">
    <source>
        <dbReference type="Proteomes" id="UP000738349"/>
    </source>
</evidence>
<dbReference type="Pfam" id="PF03795">
    <property type="entry name" value="YCII"/>
    <property type="match status" value="1"/>
</dbReference>
<organism evidence="2 3">
    <name type="scientific">Dactylonectria macrodidyma</name>
    <dbReference type="NCBI Taxonomy" id="307937"/>
    <lineage>
        <taxon>Eukaryota</taxon>
        <taxon>Fungi</taxon>
        <taxon>Dikarya</taxon>
        <taxon>Ascomycota</taxon>
        <taxon>Pezizomycotina</taxon>
        <taxon>Sordariomycetes</taxon>
        <taxon>Hypocreomycetidae</taxon>
        <taxon>Hypocreales</taxon>
        <taxon>Nectriaceae</taxon>
        <taxon>Dactylonectria</taxon>
    </lineage>
</organism>
<gene>
    <name evidence="2" type="ORF">EDB81DRAFT_638675</name>
</gene>
<reference evidence="2" key="1">
    <citation type="journal article" date="2021" name="Nat. Commun.">
        <title>Genetic determinants of endophytism in the Arabidopsis root mycobiome.</title>
        <authorList>
            <person name="Mesny F."/>
            <person name="Miyauchi S."/>
            <person name="Thiergart T."/>
            <person name="Pickel B."/>
            <person name="Atanasova L."/>
            <person name="Karlsson M."/>
            <person name="Huettel B."/>
            <person name="Barry K.W."/>
            <person name="Haridas S."/>
            <person name="Chen C."/>
            <person name="Bauer D."/>
            <person name="Andreopoulos W."/>
            <person name="Pangilinan J."/>
            <person name="LaButti K."/>
            <person name="Riley R."/>
            <person name="Lipzen A."/>
            <person name="Clum A."/>
            <person name="Drula E."/>
            <person name="Henrissat B."/>
            <person name="Kohler A."/>
            <person name="Grigoriev I.V."/>
            <person name="Martin F.M."/>
            <person name="Hacquard S."/>
        </authorList>
    </citation>
    <scope>NUCLEOTIDE SEQUENCE</scope>
    <source>
        <strain evidence="2">MPI-CAGE-AT-0147</strain>
    </source>
</reference>
<dbReference type="Proteomes" id="UP000738349">
    <property type="component" value="Unassembled WGS sequence"/>
</dbReference>
<dbReference type="OrthoDB" id="5519740at2759"/>
<dbReference type="InterPro" id="IPR051807">
    <property type="entry name" value="Sec-metab_biosynth-assoc"/>
</dbReference>
<accession>A0A9P9FQ09</accession>
<name>A0A9P9FQ09_9HYPO</name>
<comment type="caution">
    <text evidence="2">The sequence shown here is derived from an EMBL/GenBank/DDBJ whole genome shotgun (WGS) entry which is preliminary data.</text>
</comment>
<dbReference type="AlphaFoldDB" id="A0A9P9FQ09"/>
<keyword evidence="3" id="KW-1185">Reference proteome</keyword>
<evidence type="ECO:0000313" key="2">
    <source>
        <dbReference type="EMBL" id="KAH7166593.1"/>
    </source>
</evidence>
<dbReference type="InterPro" id="IPR011008">
    <property type="entry name" value="Dimeric_a/b-barrel"/>
</dbReference>
<sequence length="111" mass="12306">MSQSSPLREWLLQVPLLPGSLETRLAVRSQHIGEAMPKVKEGIITFAGGILSKPTVDGDNKDMTIVLFTVKAETEEKARKIMEDDIYTTAGVWDTKKAQISPWKTGIRVPL</sequence>
<protein>
    <recommendedName>
        <fullName evidence="1">YCII-related domain-containing protein</fullName>
    </recommendedName>
</protein>